<dbReference type="Proteomes" id="UP000176532">
    <property type="component" value="Unassembled WGS sequence"/>
</dbReference>
<evidence type="ECO:0000313" key="2">
    <source>
        <dbReference type="EMBL" id="OGH68211.1"/>
    </source>
</evidence>
<dbReference type="InterPro" id="IPR006342">
    <property type="entry name" value="FkbM_mtfrase"/>
</dbReference>
<dbReference type="PANTHER" id="PTHR34203:SF15">
    <property type="entry name" value="SLL1173 PROTEIN"/>
    <property type="match status" value="1"/>
</dbReference>
<dbReference type="STRING" id="1798682.A3C15_03120"/>
<dbReference type="InterPro" id="IPR029063">
    <property type="entry name" value="SAM-dependent_MTases_sf"/>
</dbReference>
<dbReference type="InterPro" id="IPR052514">
    <property type="entry name" value="SAM-dependent_MTase"/>
</dbReference>
<protein>
    <recommendedName>
        <fullName evidence="1">Methyltransferase FkbM domain-containing protein</fullName>
    </recommendedName>
</protein>
<dbReference type="AlphaFoldDB" id="A0A1F6M9C0"/>
<dbReference type="Gene3D" id="3.40.50.150">
    <property type="entry name" value="Vaccinia Virus protein VP39"/>
    <property type="match status" value="1"/>
</dbReference>
<dbReference type="PANTHER" id="PTHR34203">
    <property type="entry name" value="METHYLTRANSFERASE, FKBM FAMILY PROTEIN"/>
    <property type="match status" value="1"/>
</dbReference>
<evidence type="ECO:0000259" key="1">
    <source>
        <dbReference type="Pfam" id="PF05050"/>
    </source>
</evidence>
<feature type="domain" description="Methyltransferase FkbM" evidence="1">
    <location>
        <begin position="110"/>
        <end position="276"/>
    </location>
</feature>
<sequence length="306" mass="34844">MEKQRYLEALNESEKIIRVFTNEEKHSLFVSRMQKFFCQPIKYIQQNAYKAGLITNDNFLIKMFWGDTLLLPISDENVILMYYAGSLGLSESPLTRFIIRNVDSKTVFYDIGANFGYYSSLAHALGADVHCFEPNPSTLKYIYFNLSATEKSTIQKFAITDTSTRITLFDIFDCHKSGMSTLFPDILTEVNQKKCRPIKVDATSLDEYLNRLGWLEKYIPTCIKIDVENAESLVMAGAKKLLTDFSPIITMELYDAPAAIERTKKALEIILSYGYRPHEITSNGFIQPTSVQLGNLGTANTFVFKK</sequence>
<name>A0A1F6M9C0_9BACT</name>
<dbReference type="EMBL" id="MFQD01000004">
    <property type="protein sequence ID" value="OGH68211.1"/>
    <property type="molecule type" value="Genomic_DNA"/>
</dbReference>
<dbReference type="Pfam" id="PF05050">
    <property type="entry name" value="Methyltransf_21"/>
    <property type="match status" value="1"/>
</dbReference>
<gene>
    <name evidence="2" type="ORF">A3C15_03120</name>
</gene>
<reference evidence="2 3" key="1">
    <citation type="journal article" date="2016" name="Nat. Commun.">
        <title>Thousands of microbial genomes shed light on interconnected biogeochemical processes in an aquifer system.</title>
        <authorList>
            <person name="Anantharaman K."/>
            <person name="Brown C.T."/>
            <person name="Hug L.A."/>
            <person name="Sharon I."/>
            <person name="Castelle C.J."/>
            <person name="Probst A.J."/>
            <person name="Thomas B.C."/>
            <person name="Singh A."/>
            <person name="Wilkins M.J."/>
            <person name="Karaoz U."/>
            <person name="Brodie E.L."/>
            <person name="Williams K.H."/>
            <person name="Hubbard S.S."/>
            <person name="Banfield J.F."/>
        </authorList>
    </citation>
    <scope>NUCLEOTIDE SEQUENCE [LARGE SCALE GENOMIC DNA]</scope>
</reference>
<dbReference type="NCBIfam" id="TIGR01444">
    <property type="entry name" value="fkbM_fam"/>
    <property type="match status" value="1"/>
</dbReference>
<comment type="caution">
    <text evidence="2">The sequence shown here is derived from an EMBL/GenBank/DDBJ whole genome shotgun (WGS) entry which is preliminary data.</text>
</comment>
<dbReference type="SUPFAM" id="SSF53335">
    <property type="entry name" value="S-adenosyl-L-methionine-dependent methyltransferases"/>
    <property type="match status" value="1"/>
</dbReference>
<proteinExistence type="predicted"/>
<accession>A0A1F6M9C0</accession>
<evidence type="ECO:0000313" key="3">
    <source>
        <dbReference type="Proteomes" id="UP000176532"/>
    </source>
</evidence>
<organism evidence="2 3">
    <name type="scientific">Candidatus Magasanikbacteria bacterium RIFCSPHIGHO2_02_FULL_50_9b</name>
    <dbReference type="NCBI Taxonomy" id="1798682"/>
    <lineage>
        <taxon>Bacteria</taxon>
        <taxon>Candidatus Magasanikiibacteriota</taxon>
    </lineage>
</organism>